<feature type="domain" description="Heterokaryon incompatibility" evidence="1">
    <location>
        <begin position="288"/>
        <end position="426"/>
    </location>
</feature>
<dbReference type="AlphaFoldDB" id="A0AAE0U678"/>
<reference evidence="2" key="1">
    <citation type="journal article" date="2023" name="Mol. Phylogenet. Evol.">
        <title>Genome-scale phylogeny and comparative genomics of the fungal order Sordariales.</title>
        <authorList>
            <person name="Hensen N."/>
            <person name="Bonometti L."/>
            <person name="Westerberg I."/>
            <person name="Brannstrom I.O."/>
            <person name="Guillou S."/>
            <person name="Cros-Aarteil S."/>
            <person name="Calhoun S."/>
            <person name="Haridas S."/>
            <person name="Kuo A."/>
            <person name="Mondo S."/>
            <person name="Pangilinan J."/>
            <person name="Riley R."/>
            <person name="LaButti K."/>
            <person name="Andreopoulos B."/>
            <person name="Lipzen A."/>
            <person name="Chen C."/>
            <person name="Yan M."/>
            <person name="Daum C."/>
            <person name="Ng V."/>
            <person name="Clum A."/>
            <person name="Steindorff A."/>
            <person name="Ohm R.A."/>
            <person name="Martin F."/>
            <person name="Silar P."/>
            <person name="Natvig D.O."/>
            <person name="Lalanne C."/>
            <person name="Gautier V."/>
            <person name="Ament-Velasquez S.L."/>
            <person name="Kruys A."/>
            <person name="Hutchinson M.I."/>
            <person name="Powell A.J."/>
            <person name="Barry K."/>
            <person name="Miller A.N."/>
            <person name="Grigoriev I.V."/>
            <person name="Debuchy R."/>
            <person name="Gladieux P."/>
            <person name="Hiltunen Thoren M."/>
            <person name="Johannesson H."/>
        </authorList>
    </citation>
    <scope>NUCLEOTIDE SEQUENCE</scope>
    <source>
        <strain evidence="2">FGSC 1904</strain>
    </source>
</reference>
<evidence type="ECO:0000259" key="1">
    <source>
        <dbReference type="Pfam" id="PF06985"/>
    </source>
</evidence>
<dbReference type="Proteomes" id="UP001281003">
    <property type="component" value="Unassembled WGS sequence"/>
</dbReference>
<dbReference type="EMBL" id="JAUTDP010000011">
    <property type="protein sequence ID" value="KAK3392392.1"/>
    <property type="molecule type" value="Genomic_DNA"/>
</dbReference>
<dbReference type="InterPro" id="IPR010730">
    <property type="entry name" value="HET"/>
</dbReference>
<reference evidence="2" key="2">
    <citation type="submission" date="2023-07" db="EMBL/GenBank/DDBJ databases">
        <authorList>
            <consortium name="Lawrence Berkeley National Laboratory"/>
            <person name="Haridas S."/>
            <person name="Hensen N."/>
            <person name="Bonometti L."/>
            <person name="Westerberg I."/>
            <person name="Brannstrom I.O."/>
            <person name="Guillou S."/>
            <person name="Cros-Aarteil S."/>
            <person name="Calhoun S."/>
            <person name="Kuo A."/>
            <person name="Mondo S."/>
            <person name="Pangilinan J."/>
            <person name="Riley R."/>
            <person name="LaButti K."/>
            <person name="Andreopoulos B."/>
            <person name="Lipzen A."/>
            <person name="Chen C."/>
            <person name="Yanf M."/>
            <person name="Daum C."/>
            <person name="Ng V."/>
            <person name="Clum A."/>
            <person name="Steindorff A."/>
            <person name="Ohm R."/>
            <person name="Martin F."/>
            <person name="Silar P."/>
            <person name="Natvig D."/>
            <person name="Lalanne C."/>
            <person name="Gautier V."/>
            <person name="Ament-velasquez S.L."/>
            <person name="Kruys A."/>
            <person name="Hutchinson M.I."/>
            <person name="Powell A.J."/>
            <person name="Barry K."/>
            <person name="Miller A.N."/>
            <person name="Grigoriev I.V."/>
            <person name="Debuchy R."/>
            <person name="Gladieux P."/>
            <person name="Thoren M.H."/>
            <person name="Johannesson H."/>
        </authorList>
    </citation>
    <scope>NUCLEOTIDE SEQUENCE</scope>
    <source>
        <strain evidence="2">FGSC 1904</strain>
    </source>
</reference>
<sequence>MTELAVSDLIAPDPNNGHSLRPRPHLCSACSQIDFKALFTSHGRPIAEETNGGGRSQTLENRFHQPPLCECIKTFEVRDKSGWPTLESAADSKPTCSFCAFYIECLLNSKDLELRSTTVSRDLFQNGPFFRAFHSLTGFWLEHDIEGSTCQYFHMATSCEHYAQDVAALQFLGEGIKPGLMFSSYYRVAYQTMGHAILRLRHEPEFAGLARSRTTGGGAVARRIFPDQINYNLILDWLGHCCSAHTHCHGDADVSSLPGFQVIDCTTRNIISAADAFGTDRERNSVEYITLSYVWGEAECSGPVLRDHGFALPSELPLVIRDAITVVTELGYRYLWVDRYCIPQNNSQAKQEQIKSMGRIYSCSALTIIAAAGDGPDYGLPGVSSRHRTTQLTVEVAEGISLALYEKPTSLIGTSKWMTRGWTYQEGVLSRRRLLFTDQLIYFQCCEMYGDEVLSLPLFDVPVSTDEDGGQSDQLDNFHIQYISLNDEDYFLDSIFQRRIDDWSNPDTVWTRIDEFVQRQLSYDTDTLDAIAGVLGKYTTHITGMQAKDHQLWFFHGLPICPFSSRRTSRDENLQVSTGSLQTLWIKCLDQPKFKGPHSISTDGVTSADGDGSDNLTCRLLESLIWIAIWDDSTITPERNRNFPSWTWAGWKACSIQHYDDASQIQHVFDSCSTVHVEYAKDSGLIQRLDWETDNEEIQKQSRLESRIPFCLVITGTVMDMKLVWRERDSGFDTEEEEPDGWTFTWPPFLEGESLLVPRCMFDDIDPEHVNDSTSTGNNGDKEVHVLGLCLVATFQEGLGYSLPALVLKPVTKVLDMQPHKVYERAHLIGLDCIYFFNFEYNQDWGPASAFFRETTVRLC</sequence>
<accession>A0AAE0U678</accession>
<dbReference type="Pfam" id="PF06985">
    <property type="entry name" value="HET"/>
    <property type="match status" value="1"/>
</dbReference>
<organism evidence="2 3">
    <name type="scientific">Sordaria brevicollis</name>
    <dbReference type="NCBI Taxonomy" id="83679"/>
    <lineage>
        <taxon>Eukaryota</taxon>
        <taxon>Fungi</taxon>
        <taxon>Dikarya</taxon>
        <taxon>Ascomycota</taxon>
        <taxon>Pezizomycotina</taxon>
        <taxon>Sordariomycetes</taxon>
        <taxon>Sordariomycetidae</taxon>
        <taxon>Sordariales</taxon>
        <taxon>Sordariaceae</taxon>
        <taxon>Sordaria</taxon>
    </lineage>
</organism>
<proteinExistence type="predicted"/>
<name>A0AAE0U678_SORBR</name>
<protein>
    <submittedName>
        <fullName evidence="2">Heterokaryon incompatibility protein-domain-containing protein</fullName>
    </submittedName>
</protein>
<keyword evidence="3" id="KW-1185">Reference proteome</keyword>
<dbReference type="PANTHER" id="PTHR33112:SF1">
    <property type="entry name" value="HETEROKARYON INCOMPATIBILITY DOMAIN-CONTAINING PROTEIN"/>
    <property type="match status" value="1"/>
</dbReference>
<dbReference type="PANTHER" id="PTHR33112">
    <property type="entry name" value="DOMAIN PROTEIN, PUTATIVE-RELATED"/>
    <property type="match status" value="1"/>
</dbReference>
<gene>
    <name evidence="2" type="ORF">B0T20DRAFT_420974</name>
</gene>
<comment type="caution">
    <text evidence="2">The sequence shown here is derived from an EMBL/GenBank/DDBJ whole genome shotgun (WGS) entry which is preliminary data.</text>
</comment>
<evidence type="ECO:0000313" key="2">
    <source>
        <dbReference type="EMBL" id="KAK3392392.1"/>
    </source>
</evidence>
<evidence type="ECO:0000313" key="3">
    <source>
        <dbReference type="Proteomes" id="UP001281003"/>
    </source>
</evidence>